<accession>A0ABS8FVP4</accession>
<dbReference type="SUPFAM" id="SSF53271">
    <property type="entry name" value="PRTase-like"/>
    <property type="match status" value="1"/>
</dbReference>
<evidence type="ECO:0000256" key="1">
    <source>
        <dbReference type="ARBA" id="ARBA00008007"/>
    </source>
</evidence>
<gene>
    <name evidence="3" type="ORF">LKD70_06640</name>
</gene>
<comment type="caution">
    <text evidence="3">The sequence shown here is derived from an EMBL/GenBank/DDBJ whole genome shotgun (WGS) entry which is preliminary data.</text>
</comment>
<organism evidence="3 4">
    <name type="scientific">Ruminococcus turbiniformis</name>
    <dbReference type="NCBI Taxonomy" id="2881258"/>
    <lineage>
        <taxon>Bacteria</taxon>
        <taxon>Bacillati</taxon>
        <taxon>Bacillota</taxon>
        <taxon>Clostridia</taxon>
        <taxon>Eubacteriales</taxon>
        <taxon>Oscillospiraceae</taxon>
        <taxon>Ruminococcus</taxon>
    </lineage>
</organism>
<dbReference type="InterPro" id="IPR044005">
    <property type="entry name" value="DZR_2"/>
</dbReference>
<dbReference type="EMBL" id="JAJEQX010000009">
    <property type="protein sequence ID" value="MCC2254118.1"/>
    <property type="molecule type" value="Genomic_DNA"/>
</dbReference>
<keyword evidence="4" id="KW-1185">Reference proteome</keyword>
<dbReference type="Gene3D" id="3.40.50.2020">
    <property type="match status" value="1"/>
</dbReference>
<dbReference type="CDD" id="cd06223">
    <property type="entry name" value="PRTases_typeI"/>
    <property type="match status" value="1"/>
</dbReference>
<dbReference type="PANTHER" id="PTHR47505:SF1">
    <property type="entry name" value="DNA UTILIZATION PROTEIN YHGH"/>
    <property type="match status" value="1"/>
</dbReference>
<evidence type="ECO:0000313" key="4">
    <source>
        <dbReference type="Proteomes" id="UP001198151"/>
    </source>
</evidence>
<dbReference type="PANTHER" id="PTHR47505">
    <property type="entry name" value="DNA UTILIZATION PROTEIN YHGH"/>
    <property type="match status" value="1"/>
</dbReference>
<comment type="similarity">
    <text evidence="1">Belongs to the ComF/GntX family.</text>
</comment>
<name>A0ABS8FVP4_9FIRM</name>
<protein>
    <submittedName>
        <fullName evidence="3">ComF family protein</fullName>
    </submittedName>
</protein>
<feature type="domain" description="Double zinc ribbon" evidence="2">
    <location>
        <begin position="2"/>
        <end position="55"/>
    </location>
</feature>
<dbReference type="Proteomes" id="UP001198151">
    <property type="component" value="Unassembled WGS sequence"/>
</dbReference>
<proteinExistence type="inferred from homology"/>
<dbReference type="InterPro" id="IPR000836">
    <property type="entry name" value="PRTase_dom"/>
</dbReference>
<sequence>MNLLYPPVCPFCGKISEEGICSGCRAKIRPVREPRCMRCGRPLASGTEEYCFDCRRKKSYIRQGRSLWLHREPVSGALYRFKYHNRRRWGKVFAGELNKSYGEQLKKWGAEAIIPVPLHISRRRKRGFNQAEIIAEELSRLTGIPMRNDVLFRIRKTAPQKDLGSDGRKKNLSGAFGVSRTWKPVENAVLIDDIYTTGSTVEKAAEVLAAAGVQNVFFLTISIGQGI</sequence>
<dbReference type="InterPro" id="IPR029057">
    <property type="entry name" value="PRTase-like"/>
</dbReference>
<evidence type="ECO:0000259" key="2">
    <source>
        <dbReference type="Pfam" id="PF18912"/>
    </source>
</evidence>
<dbReference type="InterPro" id="IPR051910">
    <property type="entry name" value="ComF/GntX_DNA_util-trans"/>
</dbReference>
<evidence type="ECO:0000313" key="3">
    <source>
        <dbReference type="EMBL" id="MCC2254118.1"/>
    </source>
</evidence>
<reference evidence="3 4" key="1">
    <citation type="submission" date="2021-10" db="EMBL/GenBank/DDBJ databases">
        <title>Anaerobic single-cell dispensing facilitates the cultivation of human gut bacteria.</title>
        <authorList>
            <person name="Afrizal A."/>
        </authorList>
    </citation>
    <scope>NUCLEOTIDE SEQUENCE [LARGE SCALE GENOMIC DNA]</scope>
    <source>
        <strain evidence="3 4">CLA-AA-H200</strain>
    </source>
</reference>
<dbReference type="Pfam" id="PF18912">
    <property type="entry name" value="DZR_2"/>
    <property type="match status" value="1"/>
</dbReference>